<evidence type="ECO:0000256" key="7">
    <source>
        <dbReference type="PIRSR" id="PIRSR627057-2"/>
    </source>
</evidence>
<dbReference type="HOGENOM" id="CLU_025947_1_1_9"/>
<dbReference type="CDD" id="cd07343">
    <property type="entry name" value="M48A_Zmpste24p_like"/>
    <property type="match status" value="1"/>
</dbReference>
<feature type="transmembrane region" description="Helical" evidence="9">
    <location>
        <begin position="318"/>
        <end position="337"/>
    </location>
</feature>
<evidence type="ECO:0000256" key="9">
    <source>
        <dbReference type="SAM" id="Phobius"/>
    </source>
</evidence>
<reference evidence="13" key="1">
    <citation type="submission" date="2012-02" db="EMBL/GenBank/DDBJ databases">
        <title>Complete sequence of Desulfitobacterium dichloroeliminans LMG P-21439.</title>
        <authorList>
            <person name="Lucas S."/>
            <person name="Han J."/>
            <person name="Lapidus A."/>
            <person name="Cheng J.-F."/>
            <person name="Goodwin L."/>
            <person name="Pitluck S."/>
            <person name="Peters L."/>
            <person name="Ovchinnikova G."/>
            <person name="Teshima H."/>
            <person name="Detter J.C."/>
            <person name="Han C."/>
            <person name="Tapia R."/>
            <person name="Land M."/>
            <person name="Hauser L."/>
            <person name="Kyrpides N."/>
            <person name="Ivanova N."/>
            <person name="Pagani I."/>
            <person name="Kruse T."/>
            <person name="de Vos W.M."/>
            <person name="Boon N."/>
            <person name="Smidt H."/>
            <person name="Woyke T."/>
        </authorList>
    </citation>
    <scope>NUCLEOTIDE SEQUENCE [LARGE SCALE GENOMIC DNA]</scope>
    <source>
        <strain evidence="13">LMG P-21439 / DCA1</strain>
    </source>
</reference>
<dbReference type="InterPro" id="IPR032456">
    <property type="entry name" value="Peptidase_M48_N"/>
</dbReference>
<evidence type="ECO:0000256" key="2">
    <source>
        <dbReference type="ARBA" id="ARBA00022723"/>
    </source>
</evidence>
<feature type="transmembrane region" description="Helical" evidence="9">
    <location>
        <begin position="59"/>
        <end position="78"/>
    </location>
</feature>
<dbReference type="GO" id="GO:0071586">
    <property type="term" value="P:CAAX-box protein processing"/>
    <property type="evidence" value="ECO:0007669"/>
    <property type="project" value="InterPro"/>
</dbReference>
<dbReference type="OrthoDB" id="9781930at2"/>
<evidence type="ECO:0000256" key="6">
    <source>
        <dbReference type="PIRSR" id="PIRSR627057-1"/>
    </source>
</evidence>
<keyword evidence="5 8" id="KW-0482">Metalloprotease</keyword>
<dbReference type="GO" id="GO:0046872">
    <property type="term" value="F:metal ion binding"/>
    <property type="evidence" value="ECO:0007669"/>
    <property type="project" value="UniProtKB-KW"/>
</dbReference>
<comment type="cofactor">
    <cofactor evidence="7 8">
        <name>Zn(2+)</name>
        <dbReference type="ChEBI" id="CHEBI:29105"/>
    </cofactor>
    <text evidence="7 8">Binds 1 zinc ion per subunit.</text>
</comment>
<feature type="binding site" evidence="7">
    <location>
        <position position="346"/>
    </location>
    <ligand>
        <name>Zn(2+)</name>
        <dbReference type="ChEBI" id="CHEBI:29105"/>
        <note>catalytic</note>
    </ligand>
</feature>
<dbReference type="Pfam" id="PF16491">
    <property type="entry name" value="Peptidase_M48_N"/>
    <property type="match status" value="1"/>
</dbReference>
<feature type="domain" description="CAAX prenyl protease 1 N-terminal" evidence="11">
    <location>
        <begin position="40"/>
        <end position="200"/>
    </location>
</feature>
<feature type="transmembrane region" description="Helical" evidence="9">
    <location>
        <begin position="143"/>
        <end position="164"/>
    </location>
</feature>
<dbReference type="Pfam" id="PF01435">
    <property type="entry name" value="Peptidase_M48"/>
    <property type="match status" value="1"/>
</dbReference>
<sequence>MKTRSTMIWMPLMSFALLFSLLYLWYVLFPGPIRPEAIQLFGLDQVQQGQDYSKGTRMSYILSFMVQALFLIGFLASGRASSLSQWCEQRNQNNPWRGYIVFYLIIWVILALIRLPFAFFSSFYWQHLWEFSTQSLGSWGVDYLKQSLLDIALGGVGVILLFLAFHTWPRIWWIICGVFFSLWLVMQSILWPILIAPMFNHFQPIEDPIITEMVYELADKANLEIKEIQVMDASRRTTKANAYFAGVGGTKRIVLYDNLLNQYSLAEIKAVIAHEMAHWQKGHIAKGLTLGILGSFLVWGGAYLILRAYISKYHVPPLIWAVLLLFVLLTNFVSAPLQNSISRQMEIEADQSAVLLTGDPSAAIHLQTNLALKNRSDLSPPRFVEWLSYTHPSVLTRIEKIREVTE</sequence>
<evidence type="ECO:0000313" key="13">
    <source>
        <dbReference type="Proteomes" id="UP000010797"/>
    </source>
</evidence>
<dbReference type="Proteomes" id="UP000010797">
    <property type="component" value="Chromosome"/>
</dbReference>
<comment type="similarity">
    <text evidence="8">Belongs to the peptidase M48 family.</text>
</comment>
<evidence type="ECO:0000256" key="3">
    <source>
        <dbReference type="ARBA" id="ARBA00022801"/>
    </source>
</evidence>
<keyword evidence="9" id="KW-1133">Transmembrane helix</keyword>
<keyword evidence="9" id="KW-0812">Transmembrane</keyword>
<keyword evidence="3 8" id="KW-0378">Hydrolase</keyword>
<dbReference type="KEGG" id="ddl:Desdi_2038"/>
<feature type="binding site" evidence="7">
    <location>
        <position position="274"/>
    </location>
    <ligand>
        <name>Zn(2+)</name>
        <dbReference type="ChEBI" id="CHEBI:29105"/>
        <note>catalytic</note>
    </ligand>
</feature>
<feature type="transmembrane region" description="Helical" evidence="9">
    <location>
        <begin position="99"/>
        <end position="123"/>
    </location>
</feature>
<evidence type="ECO:0000256" key="8">
    <source>
        <dbReference type="RuleBase" id="RU003983"/>
    </source>
</evidence>
<dbReference type="GO" id="GO:0004222">
    <property type="term" value="F:metalloendopeptidase activity"/>
    <property type="evidence" value="ECO:0007669"/>
    <property type="project" value="InterPro"/>
</dbReference>
<dbReference type="EMBL" id="CP003344">
    <property type="protein sequence ID" value="AGA69483.1"/>
    <property type="molecule type" value="Genomic_DNA"/>
</dbReference>
<gene>
    <name evidence="12" type="ordered locus">Desdi_2038</name>
</gene>
<keyword evidence="4 7" id="KW-0862">Zinc</keyword>
<name>L0F961_DESDL</name>
<feature type="active site" evidence="6">
    <location>
        <position position="275"/>
    </location>
</feature>
<protein>
    <submittedName>
        <fullName evidence="12">Zn-dependent protease with chaperone function</fullName>
    </submittedName>
</protein>
<dbReference type="PANTHER" id="PTHR10120">
    <property type="entry name" value="CAAX PRENYL PROTEASE 1"/>
    <property type="match status" value="1"/>
</dbReference>
<dbReference type="AlphaFoldDB" id="L0F961"/>
<feature type="domain" description="Peptidase M48" evidence="10">
    <location>
        <begin position="206"/>
        <end position="404"/>
    </location>
</feature>
<evidence type="ECO:0000256" key="1">
    <source>
        <dbReference type="ARBA" id="ARBA00022670"/>
    </source>
</evidence>
<feature type="active site" description="Proton donor" evidence="6">
    <location>
        <position position="350"/>
    </location>
</feature>
<organism evidence="12 13">
    <name type="scientific">Desulfitobacterium dichloroeliminans (strain LMG P-21439 / DCA1)</name>
    <dbReference type="NCBI Taxonomy" id="871963"/>
    <lineage>
        <taxon>Bacteria</taxon>
        <taxon>Bacillati</taxon>
        <taxon>Bacillota</taxon>
        <taxon>Clostridia</taxon>
        <taxon>Eubacteriales</taxon>
        <taxon>Desulfitobacteriaceae</taxon>
        <taxon>Desulfitobacterium</taxon>
    </lineage>
</organism>
<feature type="transmembrane region" description="Helical" evidence="9">
    <location>
        <begin position="171"/>
        <end position="194"/>
    </location>
</feature>
<evidence type="ECO:0000259" key="11">
    <source>
        <dbReference type="Pfam" id="PF16491"/>
    </source>
</evidence>
<keyword evidence="2 7" id="KW-0479">Metal-binding</keyword>
<dbReference type="InterPro" id="IPR027057">
    <property type="entry name" value="CAXX_Prtase_1"/>
</dbReference>
<evidence type="ECO:0000313" key="12">
    <source>
        <dbReference type="EMBL" id="AGA69483.1"/>
    </source>
</evidence>
<evidence type="ECO:0000259" key="10">
    <source>
        <dbReference type="Pfam" id="PF01435"/>
    </source>
</evidence>
<keyword evidence="9" id="KW-0472">Membrane</keyword>
<dbReference type="InterPro" id="IPR001915">
    <property type="entry name" value="Peptidase_M48"/>
</dbReference>
<feature type="binding site" evidence="7">
    <location>
        <position position="278"/>
    </location>
    <ligand>
        <name>Zn(2+)</name>
        <dbReference type="ChEBI" id="CHEBI:29105"/>
        <note>catalytic</note>
    </ligand>
</feature>
<dbReference type="Gene3D" id="3.30.2010.10">
    <property type="entry name" value="Metalloproteases ('zincins'), catalytic domain"/>
    <property type="match status" value="1"/>
</dbReference>
<keyword evidence="1 8" id="KW-0645">Protease</keyword>
<accession>L0F961</accession>
<evidence type="ECO:0000256" key="4">
    <source>
        <dbReference type="ARBA" id="ARBA00022833"/>
    </source>
</evidence>
<feature type="transmembrane region" description="Helical" evidence="9">
    <location>
        <begin position="284"/>
        <end position="306"/>
    </location>
</feature>
<dbReference type="RefSeq" id="WP_015262464.1">
    <property type="nucleotide sequence ID" value="NC_019903.1"/>
</dbReference>
<proteinExistence type="inferred from homology"/>
<dbReference type="eggNOG" id="COG0501">
    <property type="taxonomic scope" value="Bacteria"/>
</dbReference>
<evidence type="ECO:0000256" key="5">
    <source>
        <dbReference type="ARBA" id="ARBA00023049"/>
    </source>
</evidence>
<dbReference type="STRING" id="871963.Desdi_2038"/>
<keyword evidence="13" id="KW-1185">Reference proteome</keyword>